<comment type="caution">
    <text evidence="2">The sequence shown here is derived from an EMBL/GenBank/DDBJ whole genome shotgun (WGS) entry which is preliminary data.</text>
</comment>
<proteinExistence type="predicted"/>
<accession>A0A0P7GXK1</accession>
<name>A0A0P7GXK1_9EURY</name>
<keyword evidence="3" id="KW-1185">Reference proteome</keyword>
<dbReference type="EMBL" id="LGUC01000001">
    <property type="protein sequence ID" value="KPN30223.1"/>
    <property type="molecule type" value="Genomic_DNA"/>
</dbReference>
<dbReference type="AlphaFoldDB" id="A0A0P7GXK1"/>
<dbReference type="STRING" id="699431.SY89_00949"/>
<evidence type="ECO:0000313" key="2">
    <source>
        <dbReference type="EMBL" id="KPN30223.1"/>
    </source>
</evidence>
<gene>
    <name evidence="2" type="ORF">SY89_00949</name>
</gene>
<sequence>MALLESDPEAVPSFSGVITLENPEKGDHQLTVNGAGMAPYSERLTHEGGTTRAGVDGAIPMSANEDAVKVRGETAEGTALASVALDDDFAGTVYDGRPPSDDGRFGIYAHREGAYTAEIRDESGATGALRVNPNPDDETIDLSGIETGKVALTEFLLRFLVETRLQVAAIRDDEDIDSVPTGQNIDEGTVAEVVAAAEENAGELVDGVDDAVAELLGEENEDSDDNGGGNGSLGGGVAGVVRAVDAAVLIAVAARAAARDGRGDDADRRLEGLRTRLTSLDDAVEGQGMPGELAGFVTGRTERIRPRIDAAVEAELDTES</sequence>
<reference evidence="3" key="1">
    <citation type="submission" date="2013-11" db="EMBL/GenBank/DDBJ databases">
        <authorList>
            <person name="Hoang H.T."/>
            <person name="Killian M.L."/>
            <person name="Madson D.M."/>
            <person name="Arruda P.H.E."/>
            <person name="Sun D."/>
            <person name="Schwartz K.J."/>
            <person name="Yoon K."/>
        </authorList>
    </citation>
    <scope>NUCLEOTIDE SEQUENCE [LARGE SCALE GENOMIC DNA]</scope>
    <source>
        <strain evidence="3">CDK2</strain>
    </source>
</reference>
<protein>
    <submittedName>
        <fullName evidence="2">Uncharacterized protein</fullName>
    </submittedName>
</protein>
<feature type="region of interest" description="Disordered" evidence="1">
    <location>
        <begin position="1"/>
        <end position="21"/>
    </location>
</feature>
<evidence type="ECO:0000256" key="1">
    <source>
        <dbReference type="SAM" id="MobiDB-lite"/>
    </source>
</evidence>
<dbReference type="Proteomes" id="UP000050535">
    <property type="component" value="Unassembled WGS sequence"/>
</dbReference>
<dbReference type="RefSeq" id="WP_144427130.1">
    <property type="nucleotide sequence ID" value="NZ_LGUC01000001.1"/>
</dbReference>
<evidence type="ECO:0000313" key="3">
    <source>
        <dbReference type="Proteomes" id="UP000050535"/>
    </source>
</evidence>
<organism evidence="2 3">
    <name type="scientific">Halolamina pelagica</name>
    <dbReference type="NCBI Taxonomy" id="699431"/>
    <lineage>
        <taxon>Archaea</taxon>
        <taxon>Methanobacteriati</taxon>
        <taxon>Methanobacteriota</taxon>
        <taxon>Stenosarchaea group</taxon>
        <taxon>Halobacteria</taxon>
        <taxon>Halobacteriales</taxon>
        <taxon>Haloferacaceae</taxon>
    </lineage>
</organism>